<dbReference type="SMART" id="SM00849">
    <property type="entry name" value="Lactamase_B"/>
    <property type="match status" value="1"/>
</dbReference>
<evidence type="ECO:0000313" key="2">
    <source>
        <dbReference type="EMBL" id="MDA2806652.1"/>
    </source>
</evidence>
<dbReference type="RefSeq" id="WP_270679288.1">
    <property type="nucleotide sequence ID" value="NZ_JAQFWP010000038.1"/>
</dbReference>
<dbReference type="InterPro" id="IPR036866">
    <property type="entry name" value="RibonucZ/Hydroxyglut_hydro"/>
</dbReference>
<dbReference type="Gene3D" id="3.60.15.10">
    <property type="entry name" value="Ribonuclease Z/Hydroxyacylglutathione hydrolase-like"/>
    <property type="match status" value="1"/>
</dbReference>
<dbReference type="Proteomes" id="UP001165685">
    <property type="component" value="Unassembled WGS sequence"/>
</dbReference>
<dbReference type="PANTHER" id="PTHR42773">
    <property type="entry name" value="METALLO-BETA-LACTAMASE-RELATED"/>
    <property type="match status" value="1"/>
</dbReference>
<dbReference type="Pfam" id="PF00753">
    <property type="entry name" value="Lactamase_B"/>
    <property type="match status" value="1"/>
</dbReference>
<dbReference type="PANTHER" id="PTHR42773:SF1">
    <property type="entry name" value="METALLO-BETA-LACTAMASE FAMILY PROTEIN"/>
    <property type="match status" value="1"/>
</dbReference>
<feature type="domain" description="Metallo-beta-lactamase" evidence="1">
    <location>
        <begin position="29"/>
        <end position="184"/>
    </location>
</feature>
<keyword evidence="3" id="KW-1185">Reference proteome</keyword>
<dbReference type="EMBL" id="JAQFWP010000038">
    <property type="protein sequence ID" value="MDA2806652.1"/>
    <property type="molecule type" value="Genomic_DNA"/>
</dbReference>
<gene>
    <name evidence="2" type="ORF">O4U47_19235</name>
</gene>
<evidence type="ECO:0000259" key="1">
    <source>
        <dbReference type="SMART" id="SM00849"/>
    </source>
</evidence>
<evidence type="ECO:0000313" key="3">
    <source>
        <dbReference type="Proteomes" id="UP001165685"/>
    </source>
</evidence>
<protein>
    <submittedName>
        <fullName evidence="2">MBL fold metallo-hydrolase</fullName>
    </submittedName>
</protein>
<organism evidence="2 3">
    <name type="scientific">Nocardiopsis suaedae</name>
    <dbReference type="NCBI Taxonomy" id="3018444"/>
    <lineage>
        <taxon>Bacteria</taxon>
        <taxon>Bacillati</taxon>
        <taxon>Actinomycetota</taxon>
        <taxon>Actinomycetes</taxon>
        <taxon>Streptosporangiales</taxon>
        <taxon>Nocardiopsidaceae</taxon>
        <taxon>Nocardiopsis</taxon>
    </lineage>
</organism>
<comment type="caution">
    <text evidence="2">The sequence shown here is derived from an EMBL/GenBank/DDBJ whole genome shotgun (WGS) entry which is preliminary data.</text>
</comment>
<sequence>MPSNDTLEEPIKGLHATPPAQLPFLAHVQVRAFLLEREHGNAIVYNAPGITSAAEGVRALGGATRLLVNHGHEEMYGRPDLDVPVYVHERDRGQVAGTLPVAGTFTGRHMIDDDLEVIPTPGHTPGSTAFLWDNGAHRFLFTGDSVWVDRGEWSAVVLDPGQRARYVESLALMRDLDFDVLVPWGATKGEPYVEEVTRAQARERIGAIISRLEAGGTR</sequence>
<reference evidence="2" key="1">
    <citation type="submission" date="2023-01" db="EMBL/GenBank/DDBJ databases">
        <title>Draft genome sequence of Nocardiopsis sp. LSu2-4 isolated from halophytes.</title>
        <authorList>
            <person name="Duangmal K."/>
            <person name="Chantavorakit T."/>
        </authorList>
    </citation>
    <scope>NUCLEOTIDE SEQUENCE</scope>
    <source>
        <strain evidence="2">LSu2-4</strain>
    </source>
</reference>
<name>A0ABT4TR95_9ACTN</name>
<proteinExistence type="predicted"/>
<accession>A0ABT4TR95</accession>
<dbReference type="InterPro" id="IPR001279">
    <property type="entry name" value="Metallo-B-lactamas"/>
</dbReference>
<dbReference type="SUPFAM" id="SSF56281">
    <property type="entry name" value="Metallo-hydrolase/oxidoreductase"/>
    <property type="match status" value="1"/>
</dbReference>